<keyword evidence="1" id="KW-0805">Transcription regulation</keyword>
<dbReference type="InterPro" id="IPR008984">
    <property type="entry name" value="SMAD_FHA_dom_sf"/>
</dbReference>
<dbReference type="GO" id="GO:0009653">
    <property type="term" value="P:anatomical structure morphogenesis"/>
    <property type="evidence" value="ECO:0007669"/>
    <property type="project" value="TreeGrafter"/>
</dbReference>
<gene>
    <name evidence="4" type="ORF">TCNE_LOCUS985</name>
</gene>
<evidence type="ECO:0000313" key="4">
    <source>
        <dbReference type="EMBL" id="VDM25256.1"/>
    </source>
</evidence>
<dbReference type="WBParaSite" id="TCNE_0000098401-mRNA-1">
    <property type="protein sequence ID" value="TCNE_0000098401-mRNA-1"/>
    <property type="gene ID" value="TCNE_0000098401"/>
</dbReference>
<dbReference type="GO" id="GO:0050793">
    <property type="term" value="P:regulation of developmental process"/>
    <property type="evidence" value="ECO:0007669"/>
    <property type="project" value="UniProtKB-ARBA"/>
</dbReference>
<dbReference type="PROSITE" id="PS51076">
    <property type="entry name" value="MH2"/>
    <property type="match status" value="1"/>
</dbReference>
<dbReference type="GO" id="GO:0030509">
    <property type="term" value="P:BMP signaling pathway"/>
    <property type="evidence" value="ECO:0007669"/>
    <property type="project" value="TreeGrafter"/>
</dbReference>
<keyword evidence="5" id="KW-1185">Reference proteome</keyword>
<dbReference type="GO" id="GO:0000981">
    <property type="term" value="F:DNA-binding transcription factor activity, RNA polymerase II-specific"/>
    <property type="evidence" value="ECO:0007669"/>
    <property type="project" value="TreeGrafter"/>
</dbReference>
<sequence>MDLLSQEGSCGPYSPRETMCSKSESAGYYPTEACSSQAQWHISTVKAEFTEVEPNRSPPLTAHVGIQQQQQPILERRCAQSQSQILMGAVKSEPVDICAQRNSPPRLGIQSHIVTKGSQRQQKMEPGPSTSQQYFVTQTNEPLSGGYTGQQIDLRVHTSIQSPQQQYDARQPIYEQISPTYAFQRQLQLNQPNTPCYLPPTNTSRGGPAYTERGGGCVCGQKADPKAHLVYLRSQQPRQQPQVRPQKSDLISDISDYPPEAPVPDAWCHAYYYELNQRDVRYFIGIQVGEPFKGGRSHVIVDGFCAPSEAERFCLGALANVNRNPGVINARRQIGRGVRIFRREEDVYAECLSEAPIFVQSPIHALQSHDHPATVYRLPPGHTMQIFDNKSFEALLEQTASQGFHAVYSLQRMCHMRISFVKGWGEQYKRQTITSTPCWVEIHLPIPLQKLDRLLSTIAGPTEPVHSFT</sequence>
<feature type="domain" description="MH2" evidence="3">
    <location>
        <begin position="267"/>
        <end position="469"/>
    </location>
</feature>
<evidence type="ECO:0000259" key="3">
    <source>
        <dbReference type="PROSITE" id="PS51076"/>
    </source>
</evidence>
<dbReference type="GO" id="GO:0030154">
    <property type="term" value="P:cell differentiation"/>
    <property type="evidence" value="ECO:0007669"/>
    <property type="project" value="TreeGrafter"/>
</dbReference>
<dbReference type="GO" id="GO:0051239">
    <property type="term" value="P:regulation of multicellular organismal process"/>
    <property type="evidence" value="ECO:0007669"/>
    <property type="project" value="UniProtKB-ARBA"/>
</dbReference>
<dbReference type="GO" id="GO:0070411">
    <property type="term" value="F:I-SMAD binding"/>
    <property type="evidence" value="ECO:0007669"/>
    <property type="project" value="TreeGrafter"/>
</dbReference>
<name>A0A183TXL5_TOXCA</name>
<evidence type="ECO:0000313" key="6">
    <source>
        <dbReference type="WBParaSite" id="TCNE_0000098401-mRNA-1"/>
    </source>
</evidence>
<dbReference type="Pfam" id="PF03166">
    <property type="entry name" value="MH2"/>
    <property type="match status" value="1"/>
</dbReference>
<dbReference type="InterPro" id="IPR013790">
    <property type="entry name" value="Dwarfin"/>
</dbReference>
<protein>
    <submittedName>
        <fullName evidence="6">Mothers against decapentaplegic-like protein 2</fullName>
    </submittedName>
</protein>
<reference evidence="4 5" key="2">
    <citation type="submission" date="2018-11" db="EMBL/GenBank/DDBJ databases">
        <authorList>
            <consortium name="Pathogen Informatics"/>
        </authorList>
    </citation>
    <scope>NUCLEOTIDE SEQUENCE [LARGE SCALE GENOMIC DNA]</scope>
</reference>
<dbReference type="Gene3D" id="2.60.200.10">
    <property type="match status" value="1"/>
</dbReference>
<dbReference type="EMBL" id="UYWY01000605">
    <property type="protein sequence ID" value="VDM25256.1"/>
    <property type="molecule type" value="Genomic_DNA"/>
</dbReference>
<dbReference type="SMART" id="SM00524">
    <property type="entry name" value="DWB"/>
    <property type="match status" value="1"/>
</dbReference>
<evidence type="ECO:0000313" key="5">
    <source>
        <dbReference type="Proteomes" id="UP000050794"/>
    </source>
</evidence>
<dbReference type="GO" id="GO:0000978">
    <property type="term" value="F:RNA polymerase II cis-regulatory region sequence-specific DNA binding"/>
    <property type="evidence" value="ECO:0007669"/>
    <property type="project" value="TreeGrafter"/>
</dbReference>
<keyword evidence="2" id="KW-0804">Transcription</keyword>
<dbReference type="CDD" id="cd10495">
    <property type="entry name" value="MH2_R-SMAD"/>
    <property type="match status" value="1"/>
</dbReference>
<dbReference type="PANTHER" id="PTHR13703">
    <property type="entry name" value="SMAD"/>
    <property type="match status" value="1"/>
</dbReference>
<reference evidence="6" key="1">
    <citation type="submission" date="2016-06" db="UniProtKB">
        <authorList>
            <consortium name="WormBaseParasite"/>
        </authorList>
    </citation>
    <scope>IDENTIFICATION</scope>
</reference>
<dbReference type="SUPFAM" id="SSF49879">
    <property type="entry name" value="SMAD/FHA domain"/>
    <property type="match status" value="1"/>
</dbReference>
<dbReference type="AlphaFoldDB" id="A0A183TXL5"/>
<evidence type="ECO:0000256" key="1">
    <source>
        <dbReference type="ARBA" id="ARBA00023015"/>
    </source>
</evidence>
<organism evidence="5 6">
    <name type="scientific">Toxocara canis</name>
    <name type="common">Canine roundworm</name>
    <dbReference type="NCBI Taxonomy" id="6265"/>
    <lineage>
        <taxon>Eukaryota</taxon>
        <taxon>Metazoa</taxon>
        <taxon>Ecdysozoa</taxon>
        <taxon>Nematoda</taxon>
        <taxon>Chromadorea</taxon>
        <taxon>Rhabditida</taxon>
        <taxon>Spirurina</taxon>
        <taxon>Ascaridomorpha</taxon>
        <taxon>Ascaridoidea</taxon>
        <taxon>Toxocaridae</taxon>
        <taxon>Toxocara</taxon>
    </lineage>
</organism>
<dbReference type="Proteomes" id="UP000050794">
    <property type="component" value="Unassembled WGS sequence"/>
</dbReference>
<dbReference type="GO" id="GO:0071144">
    <property type="term" value="C:heteromeric SMAD protein complex"/>
    <property type="evidence" value="ECO:0007669"/>
    <property type="project" value="TreeGrafter"/>
</dbReference>
<dbReference type="GO" id="GO:0060395">
    <property type="term" value="P:SMAD protein signal transduction"/>
    <property type="evidence" value="ECO:0007669"/>
    <property type="project" value="TreeGrafter"/>
</dbReference>
<accession>A0A183TXL5</accession>
<proteinExistence type="predicted"/>
<dbReference type="GO" id="GO:0009791">
    <property type="term" value="P:post-embryonic development"/>
    <property type="evidence" value="ECO:0007669"/>
    <property type="project" value="UniProtKB-ARBA"/>
</dbReference>
<evidence type="ECO:0000256" key="2">
    <source>
        <dbReference type="ARBA" id="ARBA00023163"/>
    </source>
</evidence>
<dbReference type="InterPro" id="IPR001132">
    <property type="entry name" value="SMAD_dom_Dwarfin-type"/>
</dbReference>
<dbReference type="InterPro" id="IPR017855">
    <property type="entry name" value="SMAD-like_dom_sf"/>
</dbReference>